<dbReference type="Pfam" id="PF00112">
    <property type="entry name" value="Peptidase_C1"/>
    <property type="match status" value="1"/>
</dbReference>
<protein>
    <recommendedName>
        <fullName evidence="4">SMB domain-containing protein</fullName>
    </recommendedName>
</protein>
<dbReference type="GO" id="GO:0006508">
    <property type="term" value="P:proteolysis"/>
    <property type="evidence" value="ECO:0007669"/>
    <property type="project" value="InterPro"/>
</dbReference>
<keyword evidence="6" id="KW-1185">Reference proteome</keyword>
<dbReference type="CDD" id="cd02620">
    <property type="entry name" value="Peptidase_C1A_CathepsinB"/>
    <property type="match status" value="1"/>
</dbReference>
<dbReference type="InterPro" id="IPR038765">
    <property type="entry name" value="Papain-like_cys_pep_sf"/>
</dbReference>
<organism evidence="5 6">
    <name type="scientific">Dendroctonus ponderosae</name>
    <name type="common">Mountain pine beetle</name>
    <dbReference type="NCBI Taxonomy" id="77166"/>
    <lineage>
        <taxon>Eukaryota</taxon>
        <taxon>Metazoa</taxon>
        <taxon>Ecdysozoa</taxon>
        <taxon>Arthropoda</taxon>
        <taxon>Hexapoda</taxon>
        <taxon>Insecta</taxon>
        <taxon>Pterygota</taxon>
        <taxon>Neoptera</taxon>
        <taxon>Endopterygota</taxon>
        <taxon>Coleoptera</taxon>
        <taxon>Polyphaga</taxon>
        <taxon>Cucujiformia</taxon>
        <taxon>Curculionidae</taxon>
        <taxon>Scolytinae</taxon>
        <taxon>Dendroctonus</taxon>
    </lineage>
</organism>
<dbReference type="Gene3D" id="3.90.70.10">
    <property type="entry name" value="Cysteine proteinases"/>
    <property type="match status" value="1"/>
</dbReference>
<evidence type="ECO:0000259" key="4">
    <source>
        <dbReference type="PROSITE" id="PS50958"/>
    </source>
</evidence>
<dbReference type="EnsemblMetazoa" id="XM_019914208.1">
    <property type="protein sequence ID" value="XP_019769767.1"/>
    <property type="gene ID" value="LOC109544159"/>
</dbReference>
<keyword evidence="2" id="KW-1015">Disulfide bond</keyword>
<dbReference type="InterPro" id="IPR013128">
    <property type="entry name" value="Peptidase_C1A"/>
</dbReference>
<dbReference type="InterPro" id="IPR025660">
    <property type="entry name" value="Pept_his_AS"/>
</dbReference>
<feature type="signal peptide" evidence="3">
    <location>
        <begin position="1"/>
        <end position="21"/>
    </location>
</feature>
<dbReference type="KEGG" id="dpa:109544159"/>
<dbReference type="PANTHER" id="PTHR12411">
    <property type="entry name" value="CYSTEINE PROTEASE FAMILY C1-RELATED"/>
    <property type="match status" value="1"/>
</dbReference>
<feature type="domain" description="SMB" evidence="4">
    <location>
        <begin position="39"/>
        <end position="91"/>
    </location>
</feature>
<dbReference type="Proteomes" id="UP000019118">
    <property type="component" value="Unassembled WGS sequence"/>
</dbReference>
<evidence type="ECO:0000313" key="5">
    <source>
        <dbReference type="EnsemblMetazoa" id="XP_019769767.1"/>
    </source>
</evidence>
<dbReference type="PROSITE" id="PS50958">
    <property type="entry name" value="SMB_2"/>
    <property type="match status" value="1"/>
</dbReference>
<keyword evidence="3" id="KW-0732">Signal</keyword>
<dbReference type="InterPro" id="IPR000668">
    <property type="entry name" value="Peptidase_C1A_C"/>
</dbReference>
<proteinExistence type="inferred from homology"/>
<dbReference type="SMART" id="SM00645">
    <property type="entry name" value="Pept_C1"/>
    <property type="match status" value="1"/>
</dbReference>
<dbReference type="PROSITE" id="PS00639">
    <property type="entry name" value="THIOL_PROTEASE_HIS"/>
    <property type="match status" value="1"/>
</dbReference>
<dbReference type="GO" id="GO:0008234">
    <property type="term" value="F:cysteine-type peptidase activity"/>
    <property type="evidence" value="ECO:0007669"/>
    <property type="project" value="InterPro"/>
</dbReference>
<evidence type="ECO:0000313" key="6">
    <source>
        <dbReference type="Proteomes" id="UP000019118"/>
    </source>
</evidence>
<dbReference type="SUPFAM" id="SSF54001">
    <property type="entry name" value="Cysteine proteinases"/>
    <property type="match status" value="1"/>
</dbReference>
<dbReference type="InterPro" id="IPR001212">
    <property type="entry name" value="Somatomedin_B_dom"/>
</dbReference>
<reference evidence="5" key="2">
    <citation type="submission" date="2024-08" db="UniProtKB">
        <authorList>
            <consortium name="EnsemblMetazoa"/>
        </authorList>
    </citation>
    <scope>IDENTIFICATION</scope>
</reference>
<feature type="chain" id="PRO_5043602526" description="SMB domain-containing protein" evidence="3">
    <location>
        <begin position="22"/>
        <end position="459"/>
    </location>
</feature>
<name>A0AAR5Q962_DENPD</name>
<evidence type="ECO:0000256" key="2">
    <source>
        <dbReference type="ARBA" id="ARBA00023157"/>
    </source>
</evidence>
<evidence type="ECO:0000256" key="3">
    <source>
        <dbReference type="SAM" id="SignalP"/>
    </source>
</evidence>
<gene>
    <name evidence="5" type="primary">109544159</name>
</gene>
<dbReference type="AlphaFoldDB" id="A0AAR5Q962"/>
<evidence type="ECO:0000256" key="1">
    <source>
        <dbReference type="ARBA" id="ARBA00008455"/>
    </source>
</evidence>
<comment type="similarity">
    <text evidence="1">Belongs to the peptidase C1 family.</text>
</comment>
<reference evidence="6" key="1">
    <citation type="journal article" date="2013" name="Genome Biol.">
        <title>Draft genome of the mountain pine beetle, Dendroctonus ponderosae Hopkins, a major forest pest.</title>
        <authorList>
            <person name="Keeling C.I."/>
            <person name="Yuen M.M."/>
            <person name="Liao N.Y."/>
            <person name="Docking T.R."/>
            <person name="Chan S.K."/>
            <person name="Taylor G.A."/>
            <person name="Palmquist D.L."/>
            <person name="Jackman S.D."/>
            <person name="Nguyen A."/>
            <person name="Li M."/>
            <person name="Henderson H."/>
            <person name="Janes J.K."/>
            <person name="Zhao Y."/>
            <person name="Pandoh P."/>
            <person name="Moore R."/>
            <person name="Sperling F.A."/>
            <person name="Huber D.P."/>
            <person name="Birol I."/>
            <person name="Jones S.J."/>
            <person name="Bohlmann J."/>
        </authorList>
    </citation>
    <scope>NUCLEOTIDE SEQUENCE</scope>
</reference>
<accession>A0AAR5Q962</accession>
<sequence>MRNSQLLWHSALLLLGYLTLASLQVYDDMSDLRGSYCEYIGCCQNRKDTCSKPIIGLEVGTLCYCDDFCNRTDVHDCCPDYWSVCWGLEITTPLPPPTTRRPPEQITSCTFKNRVYFVNQTTRDNCKNCRCVPTGVQKVEMMCDPDVCLIDDEILYAVNAESHGWTASNYSKFWGETLERGVKYRLGTLQPKKDVIRMNPVKRYYDPAMLPTHFDSASEWPRYVTGIQDQEWCGSSWAISTAAVASDRYGIISKGREEVQLSAQNILSCITRPTGCEGGRLDRAWTFVRKYGVVDEDCFPYTGNNNTICSIRRFGPLRASGCTPPRYSERTGRYKVGPAYRLGNETDIMYEIMRSGPVQATLRVYHDFFSYKGGIYRHIGASLPHLQGYHSVRIVGWGEEFTPLGLTKYWKVANSWGTDWGENGYFRILRGVSECDIESFVLAVWSEVDRRILTNSYTI</sequence>